<keyword evidence="2" id="KW-1185">Reference proteome</keyword>
<proteinExistence type="predicted"/>
<accession>A0ACC2Q8M2</accession>
<reference evidence="1" key="1">
    <citation type="submission" date="2023-03" db="EMBL/GenBank/DDBJ databases">
        <title>Chromosome-level genomes of two armyworms, Mythimna separata and Mythimna loreyi, provide insights into the biosynthesis and reception of sex pheromones.</title>
        <authorList>
            <person name="Zhao H."/>
        </authorList>
    </citation>
    <scope>NUCLEOTIDE SEQUENCE</scope>
    <source>
        <strain evidence="1">BeijingLab</strain>
    </source>
</reference>
<evidence type="ECO:0000313" key="1">
    <source>
        <dbReference type="EMBL" id="KAJ8710732.1"/>
    </source>
</evidence>
<dbReference type="Proteomes" id="UP001231649">
    <property type="component" value="Chromosome 23"/>
</dbReference>
<name>A0ACC2Q8M2_9NEOP</name>
<gene>
    <name evidence="1" type="ORF">PYW08_009247</name>
</gene>
<comment type="caution">
    <text evidence="1">The sequence shown here is derived from an EMBL/GenBank/DDBJ whole genome shotgun (WGS) entry which is preliminary data.</text>
</comment>
<evidence type="ECO:0000313" key="2">
    <source>
        <dbReference type="Proteomes" id="UP001231649"/>
    </source>
</evidence>
<organism evidence="1 2">
    <name type="scientific">Mythimna loreyi</name>
    <dbReference type="NCBI Taxonomy" id="667449"/>
    <lineage>
        <taxon>Eukaryota</taxon>
        <taxon>Metazoa</taxon>
        <taxon>Ecdysozoa</taxon>
        <taxon>Arthropoda</taxon>
        <taxon>Hexapoda</taxon>
        <taxon>Insecta</taxon>
        <taxon>Pterygota</taxon>
        <taxon>Neoptera</taxon>
        <taxon>Endopterygota</taxon>
        <taxon>Lepidoptera</taxon>
        <taxon>Glossata</taxon>
        <taxon>Ditrysia</taxon>
        <taxon>Noctuoidea</taxon>
        <taxon>Noctuidae</taxon>
        <taxon>Noctuinae</taxon>
        <taxon>Hadenini</taxon>
        <taxon>Mythimna</taxon>
    </lineage>
</organism>
<dbReference type="EMBL" id="CM056799">
    <property type="protein sequence ID" value="KAJ8710732.1"/>
    <property type="molecule type" value="Genomic_DNA"/>
</dbReference>
<protein>
    <submittedName>
        <fullName evidence="1">Uncharacterized protein</fullName>
    </submittedName>
</protein>
<sequence>MNRLWLALLLALATASATGNVDPEDPAITVLAEPEDSMLEKNEFPMDTLPESRQNLNVGTIGATDRIMARTSHKVAPSYFITHNEEITIRGVDYARITAVRVNRVGSSQNGRPTIKAGGLGFNFVTLEFLGNRGEGFEYSIDVHTAVGC</sequence>